<dbReference type="InterPro" id="IPR025476">
    <property type="entry name" value="Helitron_helicase-like"/>
</dbReference>
<keyword evidence="5" id="KW-1185">Reference proteome</keyword>
<evidence type="ECO:0000259" key="3">
    <source>
        <dbReference type="Pfam" id="PF20209"/>
    </source>
</evidence>
<dbReference type="AlphaFoldDB" id="A0A8S3RKW8"/>
<evidence type="ECO:0000259" key="2">
    <source>
        <dbReference type="Pfam" id="PF14214"/>
    </source>
</evidence>
<proteinExistence type="predicted"/>
<evidence type="ECO:0000313" key="5">
    <source>
        <dbReference type="Proteomes" id="UP000683360"/>
    </source>
</evidence>
<dbReference type="InterPro" id="IPR046700">
    <property type="entry name" value="DUF6570"/>
</dbReference>
<evidence type="ECO:0000313" key="4">
    <source>
        <dbReference type="EMBL" id="CAG2210050.1"/>
    </source>
</evidence>
<dbReference type="PANTHER" id="PTHR47642:SF8">
    <property type="entry name" value="ATP-DEPENDENT DNA HELICASE"/>
    <property type="match status" value="1"/>
</dbReference>
<feature type="domain" description="DUF6570" evidence="3">
    <location>
        <begin position="11"/>
        <end position="117"/>
    </location>
</feature>
<dbReference type="OrthoDB" id="10063525at2759"/>
<evidence type="ECO:0000256" key="1">
    <source>
        <dbReference type="SAM" id="MobiDB-lite"/>
    </source>
</evidence>
<protein>
    <recommendedName>
        <fullName evidence="6">Helitron helicase-like domain-containing protein</fullName>
    </recommendedName>
</protein>
<evidence type="ECO:0008006" key="6">
    <source>
        <dbReference type="Google" id="ProtNLM"/>
    </source>
</evidence>
<comment type="caution">
    <text evidence="4">The sequence shown here is derived from an EMBL/GenBank/DDBJ whole genome shotgun (WGS) entry which is preliminary data.</text>
</comment>
<dbReference type="EMBL" id="CAJPWZ010001218">
    <property type="protein sequence ID" value="CAG2210050.1"/>
    <property type="molecule type" value="Genomic_DNA"/>
</dbReference>
<feature type="compositionally biased region" description="Basic and acidic residues" evidence="1">
    <location>
        <begin position="134"/>
        <end position="156"/>
    </location>
</feature>
<dbReference type="Pfam" id="PF14214">
    <property type="entry name" value="Helitron_like_N"/>
    <property type="match status" value="1"/>
</dbReference>
<feature type="region of interest" description="Disordered" evidence="1">
    <location>
        <begin position="129"/>
        <end position="156"/>
    </location>
</feature>
<feature type="domain" description="Helitron helicase-like" evidence="2">
    <location>
        <begin position="281"/>
        <end position="390"/>
    </location>
</feature>
<dbReference type="PANTHER" id="PTHR47642">
    <property type="entry name" value="ATP-DEPENDENT DNA HELICASE"/>
    <property type="match status" value="1"/>
</dbReference>
<dbReference type="Pfam" id="PF20209">
    <property type="entry name" value="DUF6570"/>
    <property type="match status" value="1"/>
</dbReference>
<organism evidence="4 5">
    <name type="scientific">Mytilus edulis</name>
    <name type="common">Blue mussel</name>
    <dbReference type="NCBI Taxonomy" id="6550"/>
    <lineage>
        <taxon>Eukaryota</taxon>
        <taxon>Metazoa</taxon>
        <taxon>Spiralia</taxon>
        <taxon>Lophotrochozoa</taxon>
        <taxon>Mollusca</taxon>
        <taxon>Bivalvia</taxon>
        <taxon>Autobranchia</taxon>
        <taxon>Pteriomorphia</taxon>
        <taxon>Mytilida</taxon>
        <taxon>Mytiloidea</taxon>
        <taxon>Mytilidae</taxon>
        <taxon>Mytilinae</taxon>
        <taxon>Mytilus</taxon>
    </lineage>
</organism>
<gene>
    <name evidence="4" type="ORF">MEDL_24090</name>
</gene>
<accession>A0A8S3RKW8</accession>
<reference evidence="4" key="1">
    <citation type="submission" date="2021-03" db="EMBL/GenBank/DDBJ databases">
        <authorList>
            <person name="Bekaert M."/>
        </authorList>
    </citation>
    <scope>NUCLEOTIDE SEQUENCE</scope>
</reference>
<name>A0A8S3RKW8_MYTED</name>
<dbReference type="InterPro" id="IPR051055">
    <property type="entry name" value="PIF1_helicase"/>
</dbReference>
<dbReference type="Proteomes" id="UP000683360">
    <property type="component" value="Unassembled WGS sequence"/>
</dbReference>
<sequence>MDFSWIRFQKNYKNLSELESVLLSQRILFYKLLNLPRGGQKGFKGKLVNVPVILSKVTSALPRTPTEAGIIPVKLKRKLQYKGHHIHQTIQPQAIRHGLSWLKRHNKYYTNVQIDETWEQRSRDEEEELWETLQETHSDNDHDNTHVKNSYNDHDDTQVEKSANENYLNTNNQDHEMNENDEIQHPNSDEENVQNKVLGIQYDTCLHPSNIMHTGVESYSIAPGENEIPTPLFMDKQCEALAFPTCFPYGKRNFFRHSTFNGNGKLSLKKYFVTRLTNVDTRFATNMSYIFYALCATEKKQVDDAISIAVRKARKQDITAGQLKDPGRLKEIIVKDQAFQLLQQVRGSPSYWQHAQFKLLALVRSKGPFTWFLTLSCADTKWPETVQSIAAQKGRIISDEEVKNMSSGEKKIEDPDKNRVDELLQHAGITSDIYHQCLSLSKCKTVVLKRTPAERNINYYNPDILHLWEANMDLQFVCDAYACISYIVAYVTKDEKEMSKMLKLAASEMRNADVKTRLKHIGYVFLGNREISAQEAAYRLLGIPLK</sequence>